<dbReference type="InterPro" id="IPR020845">
    <property type="entry name" value="AMP-binding_CS"/>
</dbReference>
<dbReference type="GO" id="GO:0003824">
    <property type="term" value="F:catalytic activity"/>
    <property type="evidence" value="ECO:0007669"/>
    <property type="project" value="InterPro"/>
</dbReference>
<dbReference type="SUPFAM" id="SSF56801">
    <property type="entry name" value="Acetyl-CoA synthetase-like"/>
    <property type="match status" value="1"/>
</dbReference>
<keyword evidence="2" id="KW-0597">Phosphoprotein</keyword>
<feature type="non-terminal residue" evidence="5">
    <location>
        <position position="682"/>
    </location>
</feature>
<organism evidence="5 6">
    <name type="scientific">Lonsdalea populi</name>
    <dbReference type="NCBI Taxonomy" id="1172565"/>
    <lineage>
        <taxon>Bacteria</taxon>
        <taxon>Pseudomonadati</taxon>
        <taxon>Pseudomonadota</taxon>
        <taxon>Gammaproteobacteria</taxon>
        <taxon>Enterobacterales</taxon>
        <taxon>Pectobacteriaceae</taxon>
        <taxon>Lonsdalea</taxon>
    </lineage>
</organism>
<dbReference type="FunFam" id="3.30.559.10:FF:000012">
    <property type="entry name" value="Non-ribosomal peptide synthetase"/>
    <property type="match status" value="1"/>
</dbReference>
<accession>A0A3N0U5L9</accession>
<dbReference type="InterPro" id="IPR001242">
    <property type="entry name" value="Condensation_dom"/>
</dbReference>
<dbReference type="PANTHER" id="PTHR45527">
    <property type="entry name" value="NONRIBOSOMAL PEPTIDE SYNTHETASE"/>
    <property type="match status" value="1"/>
</dbReference>
<gene>
    <name evidence="5" type="ORF">EC392_16590</name>
</gene>
<dbReference type="InterPro" id="IPR023213">
    <property type="entry name" value="CAT-like_dom_sf"/>
</dbReference>
<evidence type="ECO:0000256" key="2">
    <source>
        <dbReference type="ARBA" id="ARBA00022553"/>
    </source>
</evidence>
<dbReference type="Gene3D" id="3.30.559.30">
    <property type="entry name" value="Nonribosomal peptide synthetase, condensation domain"/>
    <property type="match status" value="1"/>
</dbReference>
<dbReference type="Proteomes" id="UP000274511">
    <property type="component" value="Unassembled WGS sequence"/>
</dbReference>
<feature type="domain" description="AMP-dependent synthetase/ligase" evidence="3">
    <location>
        <begin position="513"/>
        <end position="678"/>
    </location>
</feature>
<keyword evidence="1" id="KW-0596">Phosphopantetheine</keyword>
<dbReference type="InterPro" id="IPR000873">
    <property type="entry name" value="AMP-dep_synth/lig_dom"/>
</dbReference>
<dbReference type="CDD" id="cd19531">
    <property type="entry name" value="LCL_NRPS-like"/>
    <property type="match status" value="1"/>
</dbReference>
<reference evidence="5 6" key="1">
    <citation type="submission" date="2018-10" db="EMBL/GenBank/DDBJ databases">
        <title>New species genome.</title>
        <authorList>
            <person name="Li Y."/>
        </authorList>
    </citation>
    <scope>NUCLEOTIDE SEQUENCE [LARGE SCALE GENOMIC DNA]</scope>
    <source>
        <strain evidence="5 6">L6_4B</strain>
    </source>
</reference>
<dbReference type="Pfam" id="PF00501">
    <property type="entry name" value="AMP-binding"/>
    <property type="match status" value="1"/>
</dbReference>
<dbReference type="Gene3D" id="3.30.559.10">
    <property type="entry name" value="Chloramphenicol acetyltransferase-like domain"/>
    <property type="match status" value="1"/>
</dbReference>
<evidence type="ECO:0000313" key="5">
    <source>
        <dbReference type="EMBL" id="ROH75863.1"/>
    </source>
</evidence>
<dbReference type="Gene3D" id="3.40.50.12780">
    <property type="entry name" value="N-terminal domain of ligase-like"/>
    <property type="match status" value="1"/>
</dbReference>
<evidence type="ECO:0000259" key="3">
    <source>
        <dbReference type="Pfam" id="PF00501"/>
    </source>
</evidence>
<dbReference type="FunFam" id="3.40.50.980:FF:000001">
    <property type="entry name" value="Non-ribosomal peptide synthetase"/>
    <property type="match status" value="1"/>
</dbReference>
<dbReference type="GO" id="GO:0005829">
    <property type="term" value="C:cytosol"/>
    <property type="evidence" value="ECO:0007669"/>
    <property type="project" value="TreeGrafter"/>
</dbReference>
<dbReference type="GO" id="GO:0044550">
    <property type="term" value="P:secondary metabolite biosynthetic process"/>
    <property type="evidence" value="ECO:0007669"/>
    <property type="project" value="TreeGrafter"/>
</dbReference>
<dbReference type="FunFam" id="3.30.559.30:FF:000001">
    <property type="entry name" value="Non-ribosomal peptide synthetase"/>
    <property type="match status" value="1"/>
</dbReference>
<protein>
    <submittedName>
        <fullName evidence="5">Non-ribosomal peptide synthetase</fullName>
    </submittedName>
</protein>
<name>A0A3N0U5L9_9GAMM</name>
<dbReference type="PROSITE" id="PS00455">
    <property type="entry name" value="AMP_BINDING"/>
    <property type="match status" value="1"/>
</dbReference>
<dbReference type="PANTHER" id="PTHR45527:SF14">
    <property type="entry name" value="PLIPASTATIN SYNTHASE SUBUNIT B"/>
    <property type="match status" value="1"/>
</dbReference>
<sequence length="682" mass="75773">MDDSMHTDKDNGKQAYDFGQMTVSQRVELLERLRAERNDPALERCDRTAPLPLSFAQQRLWFLIQLEERASTAYHLACGLKLSGELNRGALVMALDRIVARHEALRTRFVDVEGTPWQQIDEPAPFALTVHDLCGRPAAAAELRQLADEEAAEPFDLQQGPPVRGRLVLLSEREQVLLVTLHHIVADGWSLSGFMRELGELYRAFSQKQPDPLPPLAIQYADYAAWQRRWLQGEVLQSQLAYWREQLADAPPLLELPTDRPRPSVQDYAGGYIDFTLDATLTAGLKALAARHETTLYMTLLAGWTLLLYRLSGQDDIVVGSPVAGRTRTELEPMIGFFANTLALRNRVDGAASIGVLLAQVKATTLAAQAHQDLPFEQLVEALNPTRSLSHSPLFQTMLAWQNASDNALQLHGLQVEPYNGEMFSAKSDLLLSLGEEQSLITGHIEYASSLFDRTTVERYARYLKMLLRAMVNDETQPVAQLPLLTDDERHTLLHGWNQTQSEPVDACLHQQFEAQARRAPQAVALAFGEQRLSYDELNRRANRLAHALIAQGVGPESRVAISLPRGVEMVVAVLAVLKAGGGYVPIDPTYPADRIRYLLEDSAPLGWITEGALWAQTPTDVRLFDLASPALLAGQPDDNPDQAADPHQLAYVIYTSGSTGQPKGVMVEHAQVMRLFASTRR</sequence>
<evidence type="ECO:0000259" key="4">
    <source>
        <dbReference type="Pfam" id="PF00668"/>
    </source>
</evidence>
<dbReference type="AlphaFoldDB" id="A0A3N0U5L9"/>
<evidence type="ECO:0000313" key="6">
    <source>
        <dbReference type="Proteomes" id="UP000274511"/>
    </source>
</evidence>
<evidence type="ECO:0000256" key="1">
    <source>
        <dbReference type="ARBA" id="ARBA00022450"/>
    </source>
</evidence>
<dbReference type="GO" id="GO:0043041">
    <property type="term" value="P:amino acid activation for nonribosomal peptide biosynthetic process"/>
    <property type="evidence" value="ECO:0007669"/>
    <property type="project" value="TreeGrafter"/>
</dbReference>
<comment type="caution">
    <text evidence="5">The sequence shown here is derived from an EMBL/GenBank/DDBJ whole genome shotgun (WGS) entry which is preliminary data.</text>
</comment>
<feature type="domain" description="Condensation" evidence="4">
    <location>
        <begin position="51"/>
        <end position="494"/>
    </location>
</feature>
<dbReference type="InterPro" id="IPR042099">
    <property type="entry name" value="ANL_N_sf"/>
</dbReference>
<dbReference type="GO" id="GO:0031177">
    <property type="term" value="F:phosphopantetheine binding"/>
    <property type="evidence" value="ECO:0007669"/>
    <property type="project" value="TreeGrafter"/>
</dbReference>
<dbReference type="RefSeq" id="WP_148042670.1">
    <property type="nucleotide sequence ID" value="NZ_RJUJ01000035.1"/>
</dbReference>
<dbReference type="SUPFAM" id="SSF52777">
    <property type="entry name" value="CoA-dependent acyltransferases"/>
    <property type="match status" value="2"/>
</dbReference>
<dbReference type="EMBL" id="RJUJ01000035">
    <property type="protein sequence ID" value="ROH75863.1"/>
    <property type="molecule type" value="Genomic_DNA"/>
</dbReference>
<dbReference type="Pfam" id="PF00668">
    <property type="entry name" value="Condensation"/>
    <property type="match status" value="1"/>
</dbReference>
<proteinExistence type="predicted"/>